<keyword evidence="3" id="KW-1185">Reference proteome</keyword>
<name>A0AAF3ETL8_9BILA</name>
<keyword evidence="2" id="KW-0732">Signal</keyword>
<proteinExistence type="predicted"/>
<feature type="compositionally biased region" description="Basic residues" evidence="1">
    <location>
        <begin position="84"/>
        <end position="93"/>
    </location>
</feature>
<sequence>MKWCLLLSMMAFLSTISTFELSQGLGRGIVEFEPASTPRRPVSGLNYCPTPKCMSTKMRTAMCDLFRSQRGRQARQTRESGSKHNNKKYKNLK</sequence>
<feature type="signal peptide" evidence="2">
    <location>
        <begin position="1"/>
        <end position="18"/>
    </location>
</feature>
<dbReference type="WBParaSite" id="MBELARI_LOCUS17411">
    <property type="protein sequence ID" value="MBELARI_LOCUS17411"/>
    <property type="gene ID" value="MBELARI_LOCUS17411"/>
</dbReference>
<feature type="chain" id="PRO_5041946521" evidence="2">
    <location>
        <begin position="19"/>
        <end position="93"/>
    </location>
</feature>
<evidence type="ECO:0000313" key="3">
    <source>
        <dbReference type="Proteomes" id="UP000887575"/>
    </source>
</evidence>
<feature type="region of interest" description="Disordered" evidence="1">
    <location>
        <begin position="68"/>
        <end position="93"/>
    </location>
</feature>
<accession>A0AAF3ETL8</accession>
<dbReference type="Proteomes" id="UP000887575">
    <property type="component" value="Unassembled WGS sequence"/>
</dbReference>
<evidence type="ECO:0000313" key="4">
    <source>
        <dbReference type="WBParaSite" id="MBELARI_LOCUS17411"/>
    </source>
</evidence>
<reference evidence="4" key="1">
    <citation type="submission" date="2024-02" db="UniProtKB">
        <authorList>
            <consortium name="WormBaseParasite"/>
        </authorList>
    </citation>
    <scope>IDENTIFICATION</scope>
</reference>
<organism evidence="3 4">
    <name type="scientific">Mesorhabditis belari</name>
    <dbReference type="NCBI Taxonomy" id="2138241"/>
    <lineage>
        <taxon>Eukaryota</taxon>
        <taxon>Metazoa</taxon>
        <taxon>Ecdysozoa</taxon>
        <taxon>Nematoda</taxon>
        <taxon>Chromadorea</taxon>
        <taxon>Rhabditida</taxon>
        <taxon>Rhabditina</taxon>
        <taxon>Rhabditomorpha</taxon>
        <taxon>Rhabditoidea</taxon>
        <taxon>Rhabditidae</taxon>
        <taxon>Mesorhabditinae</taxon>
        <taxon>Mesorhabditis</taxon>
    </lineage>
</organism>
<evidence type="ECO:0000256" key="1">
    <source>
        <dbReference type="SAM" id="MobiDB-lite"/>
    </source>
</evidence>
<protein>
    <submittedName>
        <fullName evidence="4">Secreted protein</fullName>
    </submittedName>
</protein>
<evidence type="ECO:0000256" key="2">
    <source>
        <dbReference type="SAM" id="SignalP"/>
    </source>
</evidence>
<dbReference type="AlphaFoldDB" id="A0AAF3ETL8"/>